<dbReference type="GO" id="GO:0006633">
    <property type="term" value="P:fatty acid biosynthetic process"/>
    <property type="evidence" value="ECO:0007669"/>
    <property type="project" value="UniProtKB-UniRule"/>
</dbReference>
<dbReference type="NCBIfam" id="TIGR00556">
    <property type="entry name" value="pantethn_trn"/>
    <property type="match status" value="1"/>
</dbReference>
<comment type="similarity">
    <text evidence="1">Belongs to the P-Pant transferase superfamily. AcpS family.</text>
</comment>
<comment type="function">
    <text evidence="1">Transfers the 4'-phosphopantetheine moiety from coenzyme A to a Ser of acyl-carrier-protein.</text>
</comment>
<feature type="binding site" evidence="1">
    <location>
        <position position="9"/>
    </location>
    <ligand>
        <name>Mg(2+)</name>
        <dbReference type="ChEBI" id="CHEBI:18420"/>
    </ligand>
</feature>
<feature type="binding site" evidence="1">
    <location>
        <position position="59"/>
    </location>
    <ligand>
        <name>Mg(2+)</name>
        <dbReference type="ChEBI" id="CHEBI:18420"/>
    </ligand>
</feature>
<dbReference type="OrthoDB" id="517356at2"/>
<gene>
    <name evidence="1" type="primary">acpS</name>
    <name evidence="2" type="ORF">FA707_06840</name>
</gene>
<evidence type="ECO:0000256" key="1">
    <source>
        <dbReference type="HAMAP-Rule" id="MF_00101"/>
    </source>
</evidence>
<sequence length="118" mass="13158">MSIFGIGVDVVDIPRIKQIVETNPKFIQRVLTDNEYEQFMTRGAKRQIEYFAGRFACKEAFSKALGTGIGPVDFFKSIEVLNEESGRPVVTQSPFDGDVHVSISHSEAVAIAYMVLEK</sequence>
<keyword evidence="1 2" id="KW-0808">Transferase</keyword>
<dbReference type="RefSeq" id="WP_136953530.1">
    <property type="nucleotide sequence ID" value="NZ_CP039712.1"/>
</dbReference>
<evidence type="ECO:0000313" key="3">
    <source>
        <dbReference type="Proteomes" id="UP000298615"/>
    </source>
</evidence>
<keyword evidence="1" id="KW-0276">Fatty acid metabolism</keyword>
<keyword evidence="1" id="KW-0275">Fatty acid biosynthesis</keyword>
<keyword evidence="1" id="KW-0479">Metal-binding</keyword>
<reference evidence="2 3" key="1">
    <citation type="submission" date="2019-04" db="EMBL/GenBank/DDBJ databases">
        <title>Vagococcus sp. nov., isolated from faeces of yaks (Bos grunniens).</title>
        <authorList>
            <person name="Ge Y."/>
        </authorList>
    </citation>
    <scope>NUCLEOTIDE SEQUENCE [LARGE SCALE GENOMIC DNA]</scope>
    <source>
        <strain evidence="2 3">MN-17</strain>
    </source>
</reference>
<evidence type="ECO:0000313" key="2">
    <source>
        <dbReference type="EMBL" id="QCI86699.1"/>
    </source>
</evidence>
<comment type="subcellular location">
    <subcellularLocation>
        <location evidence="1">Cytoplasm</location>
    </subcellularLocation>
</comment>
<dbReference type="InterPro" id="IPR037143">
    <property type="entry name" value="4-PPantetheinyl_Trfase_dom_sf"/>
</dbReference>
<dbReference type="AlphaFoldDB" id="A0A4D7CRK7"/>
<name>A0A4D7CRK7_9ENTE</name>
<keyword evidence="3" id="KW-1185">Reference proteome</keyword>
<dbReference type="KEGG" id="vao:FA707_06840"/>
<dbReference type="InterPro" id="IPR002582">
    <property type="entry name" value="ACPS"/>
</dbReference>
<dbReference type="NCBIfam" id="TIGR00516">
    <property type="entry name" value="acpS"/>
    <property type="match status" value="1"/>
</dbReference>
<dbReference type="Pfam" id="PF01648">
    <property type="entry name" value="ACPS"/>
    <property type="match status" value="1"/>
</dbReference>
<proteinExistence type="inferred from homology"/>
<organism evidence="2 3">
    <name type="scientific">Vagococcus zengguangii</name>
    <dbReference type="NCBI Taxonomy" id="2571750"/>
    <lineage>
        <taxon>Bacteria</taxon>
        <taxon>Bacillati</taxon>
        <taxon>Bacillota</taxon>
        <taxon>Bacilli</taxon>
        <taxon>Lactobacillales</taxon>
        <taxon>Enterococcaceae</taxon>
        <taxon>Vagococcus</taxon>
    </lineage>
</organism>
<keyword evidence="1" id="KW-0460">Magnesium</keyword>
<dbReference type="EC" id="2.7.8.7" evidence="1"/>
<dbReference type="GO" id="GO:0000287">
    <property type="term" value="F:magnesium ion binding"/>
    <property type="evidence" value="ECO:0007669"/>
    <property type="project" value="UniProtKB-UniRule"/>
</dbReference>
<accession>A0A4D7CRK7</accession>
<comment type="catalytic activity">
    <reaction evidence="1">
        <text>apo-[ACP] + CoA = holo-[ACP] + adenosine 3',5'-bisphosphate + H(+)</text>
        <dbReference type="Rhea" id="RHEA:12068"/>
        <dbReference type="Rhea" id="RHEA-COMP:9685"/>
        <dbReference type="Rhea" id="RHEA-COMP:9690"/>
        <dbReference type="ChEBI" id="CHEBI:15378"/>
        <dbReference type="ChEBI" id="CHEBI:29999"/>
        <dbReference type="ChEBI" id="CHEBI:57287"/>
        <dbReference type="ChEBI" id="CHEBI:58343"/>
        <dbReference type="ChEBI" id="CHEBI:64479"/>
        <dbReference type="EC" id="2.7.8.7"/>
    </reaction>
</comment>
<keyword evidence="1" id="KW-0443">Lipid metabolism</keyword>
<keyword evidence="1" id="KW-0963">Cytoplasm</keyword>
<dbReference type="InterPro" id="IPR004568">
    <property type="entry name" value="Ppantetheine-prot_Trfase_dom"/>
</dbReference>
<dbReference type="InterPro" id="IPR008278">
    <property type="entry name" value="4-PPantetheinyl_Trfase_dom"/>
</dbReference>
<dbReference type="GO" id="GO:0005737">
    <property type="term" value="C:cytoplasm"/>
    <property type="evidence" value="ECO:0007669"/>
    <property type="project" value="UniProtKB-SubCell"/>
</dbReference>
<dbReference type="SUPFAM" id="SSF56214">
    <property type="entry name" value="4'-phosphopantetheinyl transferase"/>
    <property type="match status" value="1"/>
</dbReference>
<dbReference type="GO" id="GO:0008897">
    <property type="term" value="F:holo-[acyl-carrier-protein] synthase activity"/>
    <property type="evidence" value="ECO:0007669"/>
    <property type="project" value="UniProtKB-UniRule"/>
</dbReference>
<dbReference type="HAMAP" id="MF_00101">
    <property type="entry name" value="AcpS"/>
    <property type="match status" value="1"/>
</dbReference>
<protein>
    <recommendedName>
        <fullName evidence="1">Holo-[acyl-carrier-protein] synthase</fullName>
        <shortName evidence="1">Holo-ACP synthase</shortName>
        <ecNumber evidence="1">2.7.8.7</ecNumber>
    </recommendedName>
    <alternativeName>
        <fullName evidence="1">4'-phosphopantetheinyl transferase AcpS</fullName>
    </alternativeName>
</protein>
<dbReference type="EMBL" id="CP039712">
    <property type="protein sequence ID" value="QCI86699.1"/>
    <property type="molecule type" value="Genomic_DNA"/>
</dbReference>
<dbReference type="Proteomes" id="UP000298615">
    <property type="component" value="Chromosome"/>
</dbReference>
<keyword evidence="1" id="KW-0444">Lipid biosynthesis</keyword>
<comment type="cofactor">
    <cofactor evidence="1">
        <name>Mg(2+)</name>
        <dbReference type="ChEBI" id="CHEBI:18420"/>
    </cofactor>
</comment>
<dbReference type="Gene3D" id="3.90.470.20">
    <property type="entry name" value="4'-phosphopantetheinyl transferase domain"/>
    <property type="match status" value="1"/>
</dbReference>